<evidence type="ECO:0000256" key="1">
    <source>
        <dbReference type="ARBA" id="ARBA00004141"/>
    </source>
</evidence>
<dbReference type="Proteomes" id="UP000494115">
    <property type="component" value="Unassembled WGS sequence"/>
</dbReference>
<feature type="compositionally biased region" description="Basic and acidic residues" evidence="6">
    <location>
        <begin position="8"/>
        <end position="18"/>
    </location>
</feature>
<dbReference type="EMBL" id="CADIKM010000010">
    <property type="protein sequence ID" value="CAB3788296.1"/>
    <property type="molecule type" value="Genomic_DNA"/>
</dbReference>
<keyword evidence="9" id="KW-1185">Reference proteome</keyword>
<comment type="subcellular location">
    <subcellularLocation>
        <location evidence="1">Membrane</location>
        <topology evidence="1">Multi-pass membrane protein</topology>
    </subcellularLocation>
</comment>
<keyword evidence="5 7" id="KW-0472">Membrane</keyword>
<proteinExistence type="inferred from homology"/>
<evidence type="ECO:0000313" key="8">
    <source>
        <dbReference type="EMBL" id="CAB3788296.1"/>
    </source>
</evidence>
<feature type="transmembrane region" description="Helical" evidence="7">
    <location>
        <begin position="300"/>
        <end position="323"/>
    </location>
</feature>
<name>A0A6S7CF37_9BURK</name>
<evidence type="ECO:0000256" key="6">
    <source>
        <dbReference type="SAM" id="MobiDB-lite"/>
    </source>
</evidence>
<accession>A0A6S7CF37</accession>
<keyword evidence="3 7" id="KW-0812">Transmembrane</keyword>
<dbReference type="Pfam" id="PF01594">
    <property type="entry name" value="AI-2E_transport"/>
    <property type="match status" value="1"/>
</dbReference>
<dbReference type="AlphaFoldDB" id="A0A6S7CF37"/>
<feature type="transmembrane region" description="Helical" evidence="7">
    <location>
        <begin position="76"/>
        <end position="97"/>
    </location>
</feature>
<feature type="transmembrane region" description="Helical" evidence="7">
    <location>
        <begin position="343"/>
        <end position="372"/>
    </location>
</feature>
<dbReference type="InterPro" id="IPR002549">
    <property type="entry name" value="AI-2E-like"/>
</dbReference>
<feature type="transmembrane region" description="Helical" evidence="7">
    <location>
        <begin position="106"/>
        <end position="129"/>
    </location>
</feature>
<keyword evidence="4 7" id="KW-1133">Transmembrane helix</keyword>
<feature type="transmembrane region" description="Helical" evidence="7">
    <location>
        <begin position="197"/>
        <end position="216"/>
    </location>
</feature>
<evidence type="ECO:0000256" key="3">
    <source>
        <dbReference type="ARBA" id="ARBA00022692"/>
    </source>
</evidence>
<evidence type="ECO:0000256" key="7">
    <source>
        <dbReference type="SAM" id="Phobius"/>
    </source>
</evidence>
<feature type="transmembrane region" description="Helical" evidence="7">
    <location>
        <begin position="250"/>
        <end position="269"/>
    </location>
</feature>
<feature type="region of interest" description="Disordered" evidence="6">
    <location>
        <begin position="1"/>
        <end position="31"/>
    </location>
</feature>
<gene>
    <name evidence="8" type="ORF">LMG28138_02580</name>
</gene>
<feature type="transmembrane region" description="Helical" evidence="7">
    <location>
        <begin position="50"/>
        <end position="70"/>
    </location>
</feature>
<feature type="transmembrane region" description="Helical" evidence="7">
    <location>
        <begin position="275"/>
        <end position="293"/>
    </location>
</feature>
<organism evidence="8 9">
    <name type="scientific">Pararobbsia alpina</name>
    <dbReference type="NCBI Taxonomy" id="621374"/>
    <lineage>
        <taxon>Bacteria</taxon>
        <taxon>Pseudomonadati</taxon>
        <taxon>Pseudomonadota</taxon>
        <taxon>Betaproteobacteria</taxon>
        <taxon>Burkholderiales</taxon>
        <taxon>Burkholderiaceae</taxon>
        <taxon>Pararobbsia</taxon>
    </lineage>
</organism>
<evidence type="ECO:0000256" key="5">
    <source>
        <dbReference type="ARBA" id="ARBA00023136"/>
    </source>
</evidence>
<evidence type="ECO:0000256" key="2">
    <source>
        <dbReference type="ARBA" id="ARBA00009773"/>
    </source>
</evidence>
<protein>
    <recommendedName>
        <fullName evidence="10">AI-2E family transporter</fullName>
    </recommendedName>
</protein>
<reference evidence="8 9" key="1">
    <citation type="submission" date="2020-04" db="EMBL/GenBank/DDBJ databases">
        <authorList>
            <person name="De Canck E."/>
        </authorList>
    </citation>
    <scope>NUCLEOTIDE SEQUENCE [LARGE SCALE GENOMIC DNA]</scope>
    <source>
        <strain evidence="8 9">LMG 28138</strain>
    </source>
</reference>
<evidence type="ECO:0008006" key="10">
    <source>
        <dbReference type="Google" id="ProtNLM"/>
    </source>
</evidence>
<evidence type="ECO:0000256" key="4">
    <source>
        <dbReference type="ARBA" id="ARBA00022989"/>
    </source>
</evidence>
<comment type="similarity">
    <text evidence="2">Belongs to the autoinducer-2 exporter (AI-2E) (TC 2.A.86) family.</text>
</comment>
<evidence type="ECO:0000313" key="9">
    <source>
        <dbReference type="Proteomes" id="UP000494115"/>
    </source>
</evidence>
<dbReference type="GO" id="GO:0016020">
    <property type="term" value="C:membrane"/>
    <property type="evidence" value="ECO:0007669"/>
    <property type="project" value="UniProtKB-SubCell"/>
</dbReference>
<sequence length="382" mass="41773">MSRQAPNVRKDKLERPASRDTGAQDTVRPELSAERRMPARALRTFIQEPLLFTKIEIASFLLAGVALVAIMQLHLLSGVLSGLLVFQLINLTAPLLAKRLSSKRSLWFSVVLLSAAIIGLLAAAILGTIEHIERAVPHAQALVQQLTGILDDARNRLPEWAQVYMPTDNADIRDKVFNYARTHIVDLQQGGMSVARTFTHILIGMILGAMVAISVASNHAHKLPLTVALVSRASRFADAFRRIVFAQVKISFINTVFTGIYLAVALPLFHVGLPLTKTLVLLSFVVGLLPVIGNLISNTAIFVISLSVSLPIAIASLVFLVLIHKLEYFLNARIIGGEIEAKAWELLLAMLVMEATFGLSGVVAAPIFYAYIKRELIIARLV</sequence>